<dbReference type="Gene3D" id="3.20.20.140">
    <property type="entry name" value="Metal-dependent hydrolases"/>
    <property type="match status" value="1"/>
</dbReference>
<dbReference type="OrthoDB" id="3501663at2759"/>
<keyword evidence="3" id="KW-1185">Reference proteome</keyword>
<dbReference type="InterPro" id="IPR011059">
    <property type="entry name" value="Metal-dep_hydrolase_composite"/>
</dbReference>
<dbReference type="Gene3D" id="2.30.40.10">
    <property type="entry name" value="Urease, subunit C, domain 1"/>
    <property type="match status" value="1"/>
</dbReference>
<dbReference type="PANTHER" id="PTHR22642:SF19">
    <property type="entry name" value="AMIDOHYDROLASE FAMILY PROTEIN (AFU_ORTHOLOGUE AFUA_5G01480)"/>
    <property type="match status" value="1"/>
</dbReference>
<proteinExistence type="predicted"/>
<evidence type="ECO:0000313" key="2">
    <source>
        <dbReference type="EMBL" id="KAF3008855.1"/>
    </source>
</evidence>
<organism evidence="2 3">
    <name type="scientific">Curvularia kusanoi</name>
    <name type="common">Cochliobolus kusanoi</name>
    <dbReference type="NCBI Taxonomy" id="90978"/>
    <lineage>
        <taxon>Eukaryota</taxon>
        <taxon>Fungi</taxon>
        <taxon>Dikarya</taxon>
        <taxon>Ascomycota</taxon>
        <taxon>Pezizomycotina</taxon>
        <taxon>Dothideomycetes</taxon>
        <taxon>Pleosporomycetidae</taxon>
        <taxon>Pleosporales</taxon>
        <taxon>Pleosporineae</taxon>
        <taxon>Pleosporaceae</taxon>
        <taxon>Curvularia</taxon>
    </lineage>
</organism>
<sequence length="546" mass="59874">MIATAPTRVFINGRIFEASDAQKANTGFAECMILEGDKISYVGSRSDKSVQDLIETGVEVVDLESRVVIPGFIDAHTHLLFFGLSQRKLDLTNCTSLESLQSAISDYAREHPELPRVLCRGWLQSSTGRLALATMLDNIDPHGRAIYVESLDLHSTWVNTAALEELPLDDAKELGEHQVPCDENGKPTGLFAEAGQTDIVWNFLNAQYTDEEQQAALQVAFDIYIASGYTGAIDMAMDDHAWDILKQYRKNHGTLPIHVAAHWLVRPTGDIAAQVDEAIARNKEWHPSSTPDFCVVGIKLICDGTVDGCTAALSQPYPSHNNLIDPLFTKEEMEMVTTKAAQANLQVAIHAIGNAAVKQAIDSIASTNSPTSRHRIEHLEVTNEEDAKRLGALGITASVQPVHSDPAILVDYQKLVGPHLWDRAFAYKEFLDGHACVAFGTDAPTARHLPLPNLYNATTRRSATQPHMTERTTPHQALTMSQAFYAATAGAAYSRFAETWTGSLKAGLQADFVVLDSKWTPETLLDDSVAETWSKGRRVYQAAQQA</sequence>
<dbReference type="InterPro" id="IPR033932">
    <property type="entry name" value="YtcJ-like"/>
</dbReference>
<dbReference type="EMBL" id="SWKU01000003">
    <property type="protein sequence ID" value="KAF3008855.1"/>
    <property type="molecule type" value="Genomic_DNA"/>
</dbReference>
<dbReference type="GO" id="GO:0016810">
    <property type="term" value="F:hydrolase activity, acting on carbon-nitrogen (but not peptide) bonds"/>
    <property type="evidence" value="ECO:0007669"/>
    <property type="project" value="InterPro"/>
</dbReference>
<comment type="caution">
    <text evidence="2">The sequence shown here is derived from an EMBL/GenBank/DDBJ whole genome shotgun (WGS) entry which is preliminary data.</text>
</comment>
<dbReference type="SUPFAM" id="SSF51338">
    <property type="entry name" value="Composite domain of metallo-dependent hydrolases"/>
    <property type="match status" value="1"/>
</dbReference>
<accession>A0A9P4TK01</accession>
<feature type="domain" description="Amidohydrolase 3" evidence="1">
    <location>
        <begin position="59"/>
        <end position="540"/>
    </location>
</feature>
<evidence type="ECO:0000259" key="1">
    <source>
        <dbReference type="Pfam" id="PF07969"/>
    </source>
</evidence>
<protein>
    <recommendedName>
        <fullName evidence="1">Amidohydrolase 3 domain-containing protein</fullName>
    </recommendedName>
</protein>
<dbReference type="SUPFAM" id="SSF51556">
    <property type="entry name" value="Metallo-dependent hydrolases"/>
    <property type="match status" value="1"/>
</dbReference>
<name>A0A9P4TK01_CURKU</name>
<dbReference type="InterPro" id="IPR013108">
    <property type="entry name" value="Amidohydro_3"/>
</dbReference>
<dbReference type="InterPro" id="IPR032466">
    <property type="entry name" value="Metal_Hydrolase"/>
</dbReference>
<dbReference type="Pfam" id="PF07969">
    <property type="entry name" value="Amidohydro_3"/>
    <property type="match status" value="1"/>
</dbReference>
<dbReference type="AlphaFoldDB" id="A0A9P4TK01"/>
<gene>
    <name evidence="2" type="ORF">E8E13_010956</name>
</gene>
<dbReference type="CDD" id="cd01300">
    <property type="entry name" value="YtcJ_like"/>
    <property type="match status" value="1"/>
</dbReference>
<evidence type="ECO:0000313" key="3">
    <source>
        <dbReference type="Proteomes" id="UP000801428"/>
    </source>
</evidence>
<dbReference type="Proteomes" id="UP000801428">
    <property type="component" value="Unassembled WGS sequence"/>
</dbReference>
<dbReference type="Gene3D" id="3.10.310.70">
    <property type="match status" value="1"/>
</dbReference>
<dbReference type="PANTHER" id="PTHR22642">
    <property type="entry name" value="IMIDAZOLONEPROPIONASE"/>
    <property type="match status" value="1"/>
</dbReference>
<reference evidence="2" key="1">
    <citation type="submission" date="2019-04" db="EMBL/GenBank/DDBJ databases">
        <title>Sequencing of skin fungus with MAO and IRED activity.</title>
        <authorList>
            <person name="Marsaioli A.J."/>
            <person name="Bonatto J.M.C."/>
            <person name="Reis Junior O."/>
        </authorList>
    </citation>
    <scope>NUCLEOTIDE SEQUENCE</scope>
    <source>
        <strain evidence="2">30M1</strain>
    </source>
</reference>